<organism evidence="1 2">
    <name type="scientific">Puccinia striiformis f. sp. tritici PST-78</name>
    <dbReference type="NCBI Taxonomy" id="1165861"/>
    <lineage>
        <taxon>Eukaryota</taxon>
        <taxon>Fungi</taxon>
        <taxon>Dikarya</taxon>
        <taxon>Basidiomycota</taxon>
        <taxon>Pucciniomycotina</taxon>
        <taxon>Pucciniomycetes</taxon>
        <taxon>Pucciniales</taxon>
        <taxon>Pucciniaceae</taxon>
        <taxon>Puccinia</taxon>
    </lineage>
</organism>
<reference evidence="2" key="1">
    <citation type="submission" date="2014-03" db="EMBL/GenBank/DDBJ databases">
        <title>The Genome Sequence of Puccinia striiformis f. sp. tritici PST-78.</title>
        <authorList>
            <consortium name="The Broad Institute Genome Sequencing Platform"/>
            <person name="Cuomo C."/>
            <person name="Hulbert S."/>
            <person name="Chen X."/>
            <person name="Walker B."/>
            <person name="Young S.K."/>
            <person name="Zeng Q."/>
            <person name="Gargeya S."/>
            <person name="Fitzgerald M."/>
            <person name="Haas B."/>
            <person name="Abouelleil A."/>
            <person name="Alvarado L."/>
            <person name="Arachchi H.M."/>
            <person name="Berlin A.M."/>
            <person name="Chapman S.B."/>
            <person name="Goldberg J."/>
            <person name="Griggs A."/>
            <person name="Gujja S."/>
            <person name="Hansen M."/>
            <person name="Howarth C."/>
            <person name="Imamovic A."/>
            <person name="Larimer J."/>
            <person name="McCowan C."/>
            <person name="Montmayeur A."/>
            <person name="Murphy C."/>
            <person name="Neiman D."/>
            <person name="Pearson M."/>
            <person name="Priest M."/>
            <person name="Roberts A."/>
            <person name="Saif S."/>
            <person name="Shea T."/>
            <person name="Sisk P."/>
            <person name="Sykes S."/>
            <person name="Wortman J."/>
            <person name="Nusbaum C."/>
            <person name="Birren B."/>
        </authorList>
    </citation>
    <scope>NUCLEOTIDE SEQUENCE [LARGE SCALE GENOMIC DNA]</scope>
    <source>
        <strain evidence="2">race PST-78</strain>
    </source>
</reference>
<sequence length="102" mass="11422">MTESIRPQLTISGLFQKTSPVRGLICRLPEELGLPPEHAARQTTTIHLLPFLFTPQCQPYYYAPAYLGPPVPPITSQLLFLLQSITTIPNDHHITLLLPHSL</sequence>
<comment type="caution">
    <text evidence="1">The sequence shown here is derived from an EMBL/GenBank/DDBJ whole genome shotgun (WGS) entry which is preliminary data.</text>
</comment>
<evidence type="ECO:0000313" key="1">
    <source>
        <dbReference type="EMBL" id="KNE87109.1"/>
    </source>
</evidence>
<dbReference type="AlphaFoldDB" id="A0A0L0UK79"/>
<proteinExistence type="predicted"/>
<keyword evidence="2" id="KW-1185">Reference proteome</keyword>
<dbReference type="EMBL" id="AJIL01006698">
    <property type="protein sequence ID" value="KNE87109.1"/>
    <property type="molecule type" value="Genomic_DNA"/>
</dbReference>
<evidence type="ECO:0000313" key="2">
    <source>
        <dbReference type="Proteomes" id="UP000054564"/>
    </source>
</evidence>
<dbReference type="Proteomes" id="UP000054564">
    <property type="component" value="Unassembled WGS sequence"/>
</dbReference>
<accession>A0A0L0UK79</accession>
<protein>
    <submittedName>
        <fullName evidence="1">Uncharacterized protein</fullName>
    </submittedName>
</protein>
<gene>
    <name evidence="1" type="ORF">PSTG_19515</name>
</gene>
<name>A0A0L0UK79_9BASI</name>